<feature type="compositionally biased region" description="Basic and acidic residues" evidence="1">
    <location>
        <begin position="91"/>
        <end position="117"/>
    </location>
</feature>
<dbReference type="EMBL" id="QGMI01001181">
    <property type="protein sequence ID" value="TVY34325.1"/>
    <property type="molecule type" value="Genomic_DNA"/>
</dbReference>
<evidence type="ECO:0000313" key="3">
    <source>
        <dbReference type="Proteomes" id="UP000443090"/>
    </source>
</evidence>
<dbReference type="AlphaFoldDB" id="A0A8H8RFB3"/>
<feature type="compositionally biased region" description="Basic residues" evidence="1">
    <location>
        <begin position="118"/>
        <end position="133"/>
    </location>
</feature>
<feature type="compositionally biased region" description="Basic and acidic residues" evidence="1">
    <location>
        <begin position="183"/>
        <end position="208"/>
    </location>
</feature>
<dbReference type="OrthoDB" id="3360421at2759"/>
<feature type="compositionally biased region" description="Polar residues" evidence="1">
    <location>
        <begin position="28"/>
        <end position="45"/>
    </location>
</feature>
<protein>
    <submittedName>
        <fullName evidence="2">Uncharacterized protein</fullName>
    </submittedName>
</protein>
<reference evidence="2 3" key="1">
    <citation type="submission" date="2018-05" db="EMBL/GenBank/DDBJ databases">
        <title>Genome sequencing and assembly of the regulated plant pathogen Lachnellula willkommii and related sister species for the development of diagnostic species identification markers.</title>
        <authorList>
            <person name="Giroux E."/>
            <person name="Bilodeau G."/>
        </authorList>
    </citation>
    <scope>NUCLEOTIDE SEQUENCE [LARGE SCALE GENOMIC DNA]</scope>
    <source>
        <strain evidence="2 3">CBS 160.35</strain>
    </source>
</reference>
<evidence type="ECO:0000313" key="2">
    <source>
        <dbReference type="EMBL" id="TVY34325.1"/>
    </source>
</evidence>
<feature type="region of interest" description="Disordered" evidence="1">
    <location>
        <begin position="28"/>
        <end position="249"/>
    </location>
</feature>
<keyword evidence="3" id="KW-1185">Reference proteome</keyword>
<accession>A0A8H8RFB3</accession>
<proteinExistence type="predicted"/>
<feature type="compositionally biased region" description="Basic and acidic residues" evidence="1">
    <location>
        <begin position="7"/>
        <end position="18"/>
    </location>
</feature>
<sequence length="249" mass="26660">MVSAKGKPTDPKLKEKVTEGTYTYLHSLPQTLTNSRQEVKNQPNKDGSGKGKMAAWKAAKIGKEYESRGGDYTNEPGSKDKPQKGTPVKKSPAEKKSETKEETETTKPGLHAHDNHHAALRLKKQKGNYHARARSFLCDVPLGRENEESESASGSSSEDKAPAKKPSARGRPSGGAPAKKGKAKEVKEPKKGERTSARQAGKKADENGKTNGDAGGSEKANRGKKRKVENGNDEEGGSVSANSKKSKKG</sequence>
<organism evidence="2 3">
    <name type="scientific">Lachnellula occidentalis</name>
    <dbReference type="NCBI Taxonomy" id="215460"/>
    <lineage>
        <taxon>Eukaryota</taxon>
        <taxon>Fungi</taxon>
        <taxon>Dikarya</taxon>
        <taxon>Ascomycota</taxon>
        <taxon>Pezizomycotina</taxon>
        <taxon>Leotiomycetes</taxon>
        <taxon>Helotiales</taxon>
        <taxon>Lachnaceae</taxon>
        <taxon>Lachnellula</taxon>
    </lineage>
</organism>
<comment type="caution">
    <text evidence="2">The sequence shown here is derived from an EMBL/GenBank/DDBJ whole genome shotgun (WGS) entry which is preliminary data.</text>
</comment>
<name>A0A8H8RFB3_9HELO</name>
<dbReference type="Proteomes" id="UP000443090">
    <property type="component" value="Unassembled WGS sequence"/>
</dbReference>
<gene>
    <name evidence="2" type="ORF">LOCC1_G008279</name>
</gene>
<feature type="region of interest" description="Disordered" evidence="1">
    <location>
        <begin position="1"/>
        <end position="20"/>
    </location>
</feature>
<evidence type="ECO:0000256" key="1">
    <source>
        <dbReference type="SAM" id="MobiDB-lite"/>
    </source>
</evidence>